<evidence type="ECO:0000256" key="4">
    <source>
        <dbReference type="PIRSR" id="PIRSR601613-1"/>
    </source>
</evidence>
<feature type="binding site" evidence="4">
    <location>
        <begin position="82"/>
        <end position="83"/>
    </location>
    <ligand>
        <name>FAD</name>
        <dbReference type="ChEBI" id="CHEBI:57692"/>
    </ligand>
</feature>
<comment type="cofactor">
    <cofactor evidence="1">
        <name>FAD</name>
        <dbReference type="ChEBI" id="CHEBI:57692"/>
    </cofactor>
</comment>
<dbReference type="Gene3D" id="3.90.660.10">
    <property type="match status" value="1"/>
</dbReference>
<evidence type="ECO:0000313" key="7">
    <source>
        <dbReference type="Proteomes" id="UP000473014"/>
    </source>
</evidence>
<evidence type="ECO:0000259" key="5">
    <source>
        <dbReference type="Pfam" id="PF01593"/>
    </source>
</evidence>
<dbReference type="Proteomes" id="UP000473014">
    <property type="component" value="Unassembled WGS sequence"/>
</dbReference>
<dbReference type="InterPro" id="IPR001613">
    <property type="entry name" value="Flavin_amine_oxidase"/>
</dbReference>
<keyword evidence="7" id="KW-1185">Reference proteome</keyword>
<dbReference type="PANTHER" id="PTHR43563">
    <property type="entry name" value="AMINE OXIDASE"/>
    <property type="match status" value="1"/>
</dbReference>
<protein>
    <submittedName>
        <fullName evidence="6">FAD-dependent oxidoreductase</fullName>
    </submittedName>
</protein>
<dbReference type="OrthoDB" id="337830at2"/>
<feature type="domain" description="Amine oxidase" evidence="5">
    <location>
        <begin position="66"/>
        <end position="474"/>
    </location>
</feature>
<dbReference type="Gene3D" id="3.50.50.60">
    <property type="entry name" value="FAD/NAD(P)-binding domain"/>
    <property type="match status" value="1"/>
</dbReference>
<evidence type="ECO:0000256" key="3">
    <source>
        <dbReference type="ARBA" id="ARBA00023002"/>
    </source>
</evidence>
<comment type="caution">
    <text evidence="6">The sequence shown here is derived from an EMBL/GenBank/DDBJ whole genome shotgun (WGS) entry which is preliminary data.</text>
</comment>
<keyword evidence="3" id="KW-0560">Oxidoreductase</keyword>
<dbReference type="InterPro" id="IPR002937">
    <property type="entry name" value="Amino_oxidase"/>
</dbReference>
<sequence>MSSRPVSAPRHGTITSPGRRLFLKAAGATAFAGAIGVTPYTGSTAHATDGSTSDVIVIGAGYAGGTAARELAAQGLKVTVLEARSRIGGRVWTHTFAGQRIELGGGWVSPDHHLVASEMRRYGLTNVGDVVPVTSVMPATNGFQAMNPVDANAHLGTLFEQFYEGSREYFPRPSDPLYRADLLERIDQLSFTDRIAQLSMPDLDKKWLAGYFTAYTGNENSLRAMTSMAQWWALGGWTMEGWEKQTAYKPAAGMTALLQNMLATPGITLMLSSPVTAVADTSSGVQVQLVSGEVLKAGAVVVATPVNVWKTIRFSPGLPSAHIDATTEGVGVALSTKIWMQLSGSVDAVYAQGTEDSPLPLMIPQQELSGGGRLMIGFAGSSLDVADKAAVQAAVRTYIPGATIVSYYAQQWGADRYSRGGWGLRRPTQLLRQLPALKQPYGRLVFAGSDIASGWNGAFIEGAVETGLHAAQQVAELV</sequence>
<dbReference type="Pfam" id="PF01593">
    <property type="entry name" value="Amino_oxidase"/>
    <property type="match status" value="1"/>
</dbReference>
<accession>A0A6G2BGP7</accession>
<name>A0A6G2BGP7_9ACTN</name>
<dbReference type="GO" id="GO:0016491">
    <property type="term" value="F:oxidoreductase activity"/>
    <property type="evidence" value="ECO:0007669"/>
    <property type="project" value="UniProtKB-KW"/>
</dbReference>
<dbReference type="InterPro" id="IPR006311">
    <property type="entry name" value="TAT_signal"/>
</dbReference>
<dbReference type="InterPro" id="IPR036188">
    <property type="entry name" value="FAD/NAD-bd_sf"/>
</dbReference>
<dbReference type="PROSITE" id="PS51318">
    <property type="entry name" value="TAT"/>
    <property type="match status" value="1"/>
</dbReference>
<dbReference type="PANTHER" id="PTHR43563:SF1">
    <property type="entry name" value="AMINE OXIDASE [FLAVIN-CONTAINING] B"/>
    <property type="match status" value="1"/>
</dbReference>
<reference evidence="6 7" key="1">
    <citation type="submission" date="2019-11" db="EMBL/GenBank/DDBJ databases">
        <authorList>
            <person name="Yuan L."/>
        </authorList>
    </citation>
    <scope>NUCLEOTIDE SEQUENCE [LARGE SCALE GENOMIC DNA]</scope>
    <source>
        <strain evidence="6 7">TRM43335</strain>
    </source>
</reference>
<dbReference type="InterPro" id="IPR050703">
    <property type="entry name" value="Flavin_MAO"/>
</dbReference>
<comment type="similarity">
    <text evidence="2">Belongs to the flavin monoamine oxidase family.</text>
</comment>
<feature type="binding site" evidence="4">
    <location>
        <position position="275"/>
    </location>
    <ligand>
        <name>FAD</name>
        <dbReference type="ChEBI" id="CHEBI:57692"/>
    </ligand>
</feature>
<evidence type="ECO:0000313" key="6">
    <source>
        <dbReference type="EMBL" id="MTE21457.1"/>
    </source>
</evidence>
<organism evidence="6 7">
    <name type="scientific">Streptomyces taklimakanensis</name>
    <dbReference type="NCBI Taxonomy" id="2569853"/>
    <lineage>
        <taxon>Bacteria</taxon>
        <taxon>Bacillati</taxon>
        <taxon>Actinomycetota</taxon>
        <taxon>Actinomycetes</taxon>
        <taxon>Kitasatosporales</taxon>
        <taxon>Streptomycetaceae</taxon>
        <taxon>Streptomyces</taxon>
    </lineage>
</organism>
<evidence type="ECO:0000256" key="2">
    <source>
        <dbReference type="ARBA" id="ARBA00005995"/>
    </source>
</evidence>
<dbReference type="RefSeq" id="WP_155072210.1">
    <property type="nucleotide sequence ID" value="NZ_WIXO01000001.1"/>
</dbReference>
<dbReference type="Gene3D" id="1.10.405.10">
    <property type="entry name" value="Guanine Nucleotide Dissociation Inhibitor, domain 1"/>
    <property type="match status" value="1"/>
</dbReference>
<dbReference type="SUPFAM" id="SSF51905">
    <property type="entry name" value="FAD/NAD(P)-binding domain"/>
    <property type="match status" value="1"/>
</dbReference>
<proteinExistence type="inferred from homology"/>
<evidence type="ECO:0000256" key="1">
    <source>
        <dbReference type="ARBA" id="ARBA00001974"/>
    </source>
</evidence>
<dbReference type="AlphaFoldDB" id="A0A6G2BGP7"/>
<dbReference type="PRINTS" id="PR00757">
    <property type="entry name" value="AMINEOXDASEF"/>
</dbReference>
<gene>
    <name evidence="6" type="ORF">F0L17_20545</name>
</gene>
<feature type="binding site" evidence="4">
    <location>
        <position position="378"/>
    </location>
    <ligand>
        <name>substrate</name>
    </ligand>
</feature>
<dbReference type="EMBL" id="WIXO01000001">
    <property type="protein sequence ID" value="MTE21457.1"/>
    <property type="molecule type" value="Genomic_DNA"/>
</dbReference>